<reference evidence="2" key="1">
    <citation type="submission" date="2016-10" db="EMBL/GenBank/DDBJ databases">
        <authorList>
            <person name="Varghese N."/>
            <person name="Submissions S."/>
        </authorList>
    </citation>
    <scope>NUCLEOTIDE SEQUENCE [LARGE SCALE GENOMIC DNA]</scope>
    <source>
        <strain evidence="2">CGMCC 1.10223</strain>
    </source>
</reference>
<dbReference type="OrthoDB" id="88936at2"/>
<evidence type="ECO:0000313" key="2">
    <source>
        <dbReference type="Proteomes" id="UP000183410"/>
    </source>
</evidence>
<protein>
    <submittedName>
        <fullName evidence="1">Uncharacterized protein</fullName>
    </submittedName>
</protein>
<accession>A0A1I2E202</accession>
<dbReference type="Proteomes" id="UP000183410">
    <property type="component" value="Unassembled WGS sequence"/>
</dbReference>
<name>A0A1I2E202_9BACL</name>
<dbReference type="RefSeq" id="WP_052736749.1">
    <property type="nucleotide sequence ID" value="NZ_FONN01000008.1"/>
</dbReference>
<evidence type="ECO:0000313" key="1">
    <source>
        <dbReference type="EMBL" id="SFE86952.1"/>
    </source>
</evidence>
<dbReference type="AlphaFoldDB" id="A0A1I2E202"/>
<organism evidence="1 2">
    <name type="scientific">Paenibacillus algorifonticola</name>
    <dbReference type="NCBI Taxonomy" id="684063"/>
    <lineage>
        <taxon>Bacteria</taxon>
        <taxon>Bacillati</taxon>
        <taxon>Bacillota</taxon>
        <taxon>Bacilli</taxon>
        <taxon>Bacillales</taxon>
        <taxon>Paenibacillaceae</taxon>
        <taxon>Paenibacillus</taxon>
    </lineage>
</organism>
<dbReference type="EMBL" id="FONN01000008">
    <property type="protein sequence ID" value="SFE86952.1"/>
    <property type="molecule type" value="Genomic_DNA"/>
</dbReference>
<sequence>MVLFERQPIGSCCICSQGWAVVVKEISSQKCFVYCNECEAEWDHPEDFLSKQEGEWFKYGKITEPNDKDVLCMGWDKYISQELKSRVINCKMKPVDQTIFL</sequence>
<gene>
    <name evidence="1" type="ORF">SAMN04487969_108137</name>
</gene>
<keyword evidence="2" id="KW-1185">Reference proteome</keyword>
<proteinExistence type="predicted"/>